<dbReference type="NCBIfam" id="TIGR04265">
    <property type="entry name" value="bac_cardiolipin"/>
    <property type="match status" value="1"/>
</dbReference>
<gene>
    <name evidence="16" type="primary">cls</name>
    <name evidence="15" type="ORF">J0J69_02040</name>
    <name evidence="16" type="ORF">J0J70_08290</name>
</gene>
<keyword evidence="3" id="KW-0444">Lipid biosynthesis</keyword>
<dbReference type="EMBL" id="CP071250">
    <property type="protein sequence ID" value="UUF07627.1"/>
    <property type="molecule type" value="Genomic_DNA"/>
</dbReference>
<protein>
    <recommendedName>
        <fullName evidence="12">Cardiolipin synthase</fullName>
        <ecNumber evidence="12">2.7.8.-</ecNumber>
    </recommendedName>
</protein>
<evidence type="ECO:0000256" key="6">
    <source>
        <dbReference type="ARBA" id="ARBA00022737"/>
    </source>
</evidence>
<evidence type="ECO:0000256" key="1">
    <source>
        <dbReference type="ARBA" id="ARBA00004651"/>
    </source>
</evidence>
<dbReference type="Gene3D" id="3.30.870.10">
    <property type="entry name" value="Endonuclease Chain A"/>
    <property type="match status" value="2"/>
</dbReference>
<accession>A0A9Q9CPJ0</accession>
<dbReference type="RefSeq" id="WP_212724967.1">
    <property type="nucleotide sequence ID" value="NZ_CP071249.1"/>
</dbReference>
<name>A0A9Q9CPJ0_9FIRM</name>
<comment type="subcellular location">
    <subcellularLocation>
        <location evidence="1">Cell membrane</location>
        <topology evidence="1">Multi-pass membrane protein</topology>
    </subcellularLocation>
</comment>
<evidence type="ECO:0000256" key="11">
    <source>
        <dbReference type="ARBA" id="ARBA00023264"/>
    </source>
</evidence>
<evidence type="ECO:0000313" key="15">
    <source>
        <dbReference type="EMBL" id="UUF06393.1"/>
    </source>
</evidence>
<proteinExistence type="predicted"/>
<feature type="transmembrane region" description="Helical" evidence="13">
    <location>
        <begin position="30"/>
        <end position="52"/>
    </location>
</feature>
<keyword evidence="5 13" id="KW-0812">Transmembrane</keyword>
<dbReference type="AlphaFoldDB" id="A0A9Q9CPJ0"/>
<dbReference type="Proteomes" id="UP001058016">
    <property type="component" value="Chromosome"/>
</dbReference>
<dbReference type="SMART" id="SM00155">
    <property type="entry name" value="PLDc"/>
    <property type="match status" value="2"/>
</dbReference>
<dbReference type="CDD" id="cd09110">
    <property type="entry name" value="PLDc_CLS_1"/>
    <property type="match status" value="1"/>
</dbReference>
<feature type="transmembrane region" description="Helical" evidence="13">
    <location>
        <begin position="6"/>
        <end position="23"/>
    </location>
</feature>
<sequence length="471" mass="54979">MITGFFAIFRMINLILIGILIFYKRKDPALLLAWILLLLFLPPVGFVMYLLFERTPVSRKKLLFLTEYTDQRLERQIDYQFSECVASVIAFNEIYNGSRLFMYHDWMYFADGKSKYDQLFIDIEQATQSIHLLYFIVRKDEVGQRLISLLAQKAAEGVEVRLVYDSAGCFGTTLKFFDSIIKAGGHVYKFHPPTLRLIGLNYNYRNHRKIVVVDGRIGYLGGMNVGKEYMSLDPNYSPWRDAHLRLVGDAVWDLQHRFFRDYFMVCEDKRDEVHIQSNLDHYFTASLVTTICPIQIVSDGPDTPTDDIKLAFVKMMQTATKSIRIQTPYFIPDQLFLETLKIAAYSGVKVEVMIPTIADHHYVYRTTTSFIHELLEANIDVYLYKGFLHSKILVIDDEICTVGSTNIDQRSFKINYEVNAFIYDQLLTHRVSHQFDKDLENCLLVDESYEKNKSWVVRLEEKVYRLVSMIL</sequence>
<keyword evidence="9 13" id="KW-0472">Membrane</keyword>
<dbReference type="GO" id="GO:0005886">
    <property type="term" value="C:plasma membrane"/>
    <property type="evidence" value="ECO:0007669"/>
    <property type="project" value="UniProtKB-SubCell"/>
</dbReference>
<evidence type="ECO:0000256" key="9">
    <source>
        <dbReference type="ARBA" id="ARBA00023136"/>
    </source>
</evidence>
<dbReference type="PANTHER" id="PTHR21248:SF22">
    <property type="entry name" value="PHOSPHOLIPASE D"/>
    <property type="match status" value="1"/>
</dbReference>
<dbReference type="Proteomes" id="UP001058072">
    <property type="component" value="Chromosome"/>
</dbReference>
<evidence type="ECO:0000313" key="16">
    <source>
        <dbReference type="EMBL" id="UUF07627.1"/>
    </source>
</evidence>
<keyword evidence="4" id="KW-0808">Transferase</keyword>
<dbReference type="EMBL" id="CP071249">
    <property type="protein sequence ID" value="UUF06393.1"/>
    <property type="molecule type" value="Genomic_DNA"/>
</dbReference>
<evidence type="ECO:0000256" key="5">
    <source>
        <dbReference type="ARBA" id="ARBA00022692"/>
    </source>
</evidence>
<evidence type="ECO:0000256" key="13">
    <source>
        <dbReference type="SAM" id="Phobius"/>
    </source>
</evidence>
<keyword evidence="8" id="KW-0443">Lipid metabolism</keyword>
<dbReference type="GO" id="GO:0032049">
    <property type="term" value="P:cardiolipin biosynthetic process"/>
    <property type="evidence" value="ECO:0007669"/>
    <property type="project" value="UniProtKB-UniRule"/>
</dbReference>
<dbReference type="InterPro" id="IPR027379">
    <property type="entry name" value="CLS_N"/>
</dbReference>
<keyword evidence="11" id="KW-1208">Phospholipid metabolism</keyword>
<feature type="domain" description="PLD phosphodiesterase" evidence="14">
    <location>
        <begin position="202"/>
        <end position="229"/>
    </location>
</feature>
<dbReference type="Pfam" id="PF13091">
    <property type="entry name" value="PLDc_2"/>
    <property type="match status" value="2"/>
</dbReference>
<dbReference type="Pfam" id="PF13396">
    <property type="entry name" value="PLDc_N"/>
    <property type="match status" value="1"/>
</dbReference>
<evidence type="ECO:0000256" key="2">
    <source>
        <dbReference type="ARBA" id="ARBA00022475"/>
    </source>
</evidence>
<dbReference type="CDD" id="cd09112">
    <property type="entry name" value="PLDc_CLS_2"/>
    <property type="match status" value="1"/>
</dbReference>
<dbReference type="InterPro" id="IPR001736">
    <property type="entry name" value="PLipase_D/transphosphatidylase"/>
</dbReference>
<evidence type="ECO:0000313" key="18">
    <source>
        <dbReference type="Proteomes" id="UP001058072"/>
    </source>
</evidence>
<evidence type="ECO:0000256" key="7">
    <source>
        <dbReference type="ARBA" id="ARBA00022989"/>
    </source>
</evidence>
<organism evidence="16 18">
    <name type="scientific">Turicibacter bilis</name>
    <dbReference type="NCBI Taxonomy" id="2735723"/>
    <lineage>
        <taxon>Bacteria</taxon>
        <taxon>Bacillati</taxon>
        <taxon>Bacillota</taxon>
        <taxon>Erysipelotrichia</taxon>
        <taxon>Erysipelotrichales</taxon>
        <taxon>Turicibacteraceae</taxon>
        <taxon>Turicibacter</taxon>
    </lineage>
</organism>
<evidence type="ECO:0000256" key="3">
    <source>
        <dbReference type="ARBA" id="ARBA00022516"/>
    </source>
</evidence>
<evidence type="ECO:0000256" key="4">
    <source>
        <dbReference type="ARBA" id="ARBA00022679"/>
    </source>
</evidence>
<evidence type="ECO:0000256" key="10">
    <source>
        <dbReference type="ARBA" id="ARBA00023209"/>
    </source>
</evidence>
<keyword evidence="10" id="KW-0594">Phospholipid biosynthesis</keyword>
<evidence type="ECO:0000256" key="12">
    <source>
        <dbReference type="NCBIfam" id="TIGR04265"/>
    </source>
</evidence>
<dbReference type="InterPro" id="IPR022924">
    <property type="entry name" value="Cardiolipin_synthase"/>
</dbReference>
<dbReference type="PROSITE" id="PS50035">
    <property type="entry name" value="PLD"/>
    <property type="match status" value="2"/>
</dbReference>
<feature type="domain" description="PLD phosphodiesterase" evidence="14">
    <location>
        <begin position="384"/>
        <end position="411"/>
    </location>
</feature>
<keyword evidence="2" id="KW-1003">Cell membrane</keyword>
<dbReference type="PANTHER" id="PTHR21248">
    <property type="entry name" value="CARDIOLIPIN SYNTHASE"/>
    <property type="match status" value="1"/>
</dbReference>
<keyword evidence="6" id="KW-0677">Repeat</keyword>
<evidence type="ECO:0000256" key="8">
    <source>
        <dbReference type="ARBA" id="ARBA00023098"/>
    </source>
</evidence>
<evidence type="ECO:0000259" key="14">
    <source>
        <dbReference type="PROSITE" id="PS50035"/>
    </source>
</evidence>
<dbReference type="InterPro" id="IPR025202">
    <property type="entry name" value="PLD-like_dom"/>
</dbReference>
<keyword evidence="7 13" id="KW-1133">Transmembrane helix</keyword>
<dbReference type="SUPFAM" id="SSF56024">
    <property type="entry name" value="Phospholipase D/nuclease"/>
    <property type="match status" value="2"/>
</dbReference>
<dbReference type="GO" id="GO:0008808">
    <property type="term" value="F:cardiolipin synthase activity"/>
    <property type="evidence" value="ECO:0007669"/>
    <property type="project" value="UniProtKB-UniRule"/>
</dbReference>
<keyword evidence="17" id="KW-1185">Reference proteome</keyword>
<evidence type="ECO:0000313" key="17">
    <source>
        <dbReference type="Proteomes" id="UP001058016"/>
    </source>
</evidence>
<reference evidence="16 17" key="1">
    <citation type="submission" date="2021-03" db="EMBL/GenBank/DDBJ databases">
        <title>Comparative Genomics and Metabolomics in the genus Turicibacter.</title>
        <authorList>
            <person name="Maki J."/>
            <person name="Looft T."/>
        </authorList>
    </citation>
    <scope>NUCLEOTIDE SEQUENCE</scope>
    <source>
        <strain evidence="16">ISU324</strain>
        <strain evidence="15 17">MMM721</strain>
    </source>
</reference>
<dbReference type="EC" id="2.7.8.-" evidence="12"/>